<accession>A0A8X6X0D0</accession>
<keyword evidence="3" id="KW-1185">Reference proteome</keyword>
<evidence type="ECO:0000313" key="2">
    <source>
        <dbReference type="EMBL" id="GFY43581.1"/>
    </source>
</evidence>
<gene>
    <name evidence="2" type="ORF">TNIN_45001</name>
</gene>
<dbReference type="AlphaFoldDB" id="A0A8X6X0D0"/>
<dbReference type="EMBL" id="BMAV01003766">
    <property type="protein sequence ID" value="GFY43581.1"/>
    <property type="molecule type" value="Genomic_DNA"/>
</dbReference>
<feature type="region of interest" description="Disordered" evidence="1">
    <location>
        <begin position="1"/>
        <end position="29"/>
    </location>
</feature>
<name>A0A8X6X0D0_9ARAC</name>
<sequence length="109" mass="12667">MKSVRSTKAGHTCSEESGGHEEKSEKDRNWGVWVTQSPTFGRPRHAEKQSRCNSYVILAVRLFLYLLSQLRGKNTDDFSVCARIPDTQWHRREWEDKYDPYNSGKSCTL</sequence>
<evidence type="ECO:0000256" key="1">
    <source>
        <dbReference type="SAM" id="MobiDB-lite"/>
    </source>
</evidence>
<reference evidence="2" key="1">
    <citation type="submission" date="2020-08" db="EMBL/GenBank/DDBJ databases">
        <title>Multicomponent nature underlies the extraordinary mechanical properties of spider dragline silk.</title>
        <authorList>
            <person name="Kono N."/>
            <person name="Nakamura H."/>
            <person name="Mori M."/>
            <person name="Yoshida Y."/>
            <person name="Ohtoshi R."/>
            <person name="Malay A.D."/>
            <person name="Moran D.A.P."/>
            <person name="Tomita M."/>
            <person name="Numata K."/>
            <person name="Arakawa K."/>
        </authorList>
    </citation>
    <scope>NUCLEOTIDE SEQUENCE</scope>
</reference>
<feature type="compositionally biased region" description="Basic and acidic residues" evidence="1">
    <location>
        <begin position="13"/>
        <end position="29"/>
    </location>
</feature>
<proteinExistence type="predicted"/>
<dbReference type="Proteomes" id="UP000886998">
    <property type="component" value="Unassembled WGS sequence"/>
</dbReference>
<organism evidence="2 3">
    <name type="scientific">Trichonephila inaurata madagascariensis</name>
    <dbReference type="NCBI Taxonomy" id="2747483"/>
    <lineage>
        <taxon>Eukaryota</taxon>
        <taxon>Metazoa</taxon>
        <taxon>Ecdysozoa</taxon>
        <taxon>Arthropoda</taxon>
        <taxon>Chelicerata</taxon>
        <taxon>Arachnida</taxon>
        <taxon>Araneae</taxon>
        <taxon>Araneomorphae</taxon>
        <taxon>Entelegynae</taxon>
        <taxon>Araneoidea</taxon>
        <taxon>Nephilidae</taxon>
        <taxon>Trichonephila</taxon>
        <taxon>Trichonephila inaurata</taxon>
    </lineage>
</organism>
<evidence type="ECO:0000313" key="3">
    <source>
        <dbReference type="Proteomes" id="UP000886998"/>
    </source>
</evidence>
<protein>
    <submittedName>
        <fullName evidence="2">Uncharacterized protein</fullName>
    </submittedName>
</protein>
<comment type="caution">
    <text evidence="2">The sequence shown here is derived from an EMBL/GenBank/DDBJ whole genome shotgun (WGS) entry which is preliminary data.</text>
</comment>